<dbReference type="InterPro" id="IPR001544">
    <property type="entry name" value="Aminotrans_IV"/>
</dbReference>
<dbReference type="SUPFAM" id="SSF56322">
    <property type="entry name" value="ADC synthase"/>
    <property type="match status" value="1"/>
</dbReference>
<dbReference type="KEGG" id="tmk:QGN29_00695"/>
<evidence type="ECO:0000313" key="4">
    <source>
        <dbReference type="Proteomes" id="UP001268683"/>
    </source>
</evidence>
<dbReference type="Gene3D" id="3.20.10.10">
    <property type="entry name" value="D-amino Acid Aminotransferase, subunit A, domain 2"/>
    <property type="match status" value="1"/>
</dbReference>
<dbReference type="InterPro" id="IPR005802">
    <property type="entry name" value="ADC_synth_comp_1"/>
</dbReference>
<name>A0AA52EIE6_9PROT</name>
<dbReference type="EMBL" id="CP123872">
    <property type="protein sequence ID" value="WND02879.1"/>
    <property type="molecule type" value="Genomic_DNA"/>
</dbReference>
<accession>A0AA52EIE6</accession>
<dbReference type="InterPro" id="IPR015890">
    <property type="entry name" value="Chorismate_C"/>
</dbReference>
<dbReference type="GO" id="GO:0046820">
    <property type="term" value="F:4-amino-4-deoxychorismate synthase activity"/>
    <property type="evidence" value="ECO:0007669"/>
    <property type="project" value="TreeGrafter"/>
</dbReference>
<dbReference type="InterPro" id="IPR043131">
    <property type="entry name" value="BCAT-like_N"/>
</dbReference>
<dbReference type="InterPro" id="IPR036038">
    <property type="entry name" value="Aminotransferase-like"/>
</dbReference>
<proteinExistence type="predicted"/>
<protein>
    <recommendedName>
        <fullName evidence="1">Probable branched-chain-amino-acid aminotransferase</fullName>
    </recommendedName>
</protein>
<evidence type="ECO:0000259" key="2">
    <source>
        <dbReference type="Pfam" id="PF00425"/>
    </source>
</evidence>
<keyword evidence="3" id="KW-0808">Transferase</keyword>
<keyword evidence="3" id="KW-0032">Aminotransferase</keyword>
<dbReference type="Gene3D" id="3.30.470.10">
    <property type="match status" value="1"/>
</dbReference>
<reference evidence="3" key="1">
    <citation type="submission" date="2023-04" db="EMBL/GenBank/DDBJ databases">
        <title>Complete genome sequence of Temperatibacter marinus.</title>
        <authorList>
            <person name="Rong J.-C."/>
            <person name="Yi M.-L."/>
            <person name="Zhao Q."/>
        </authorList>
    </citation>
    <scope>NUCLEOTIDE SEQUENCE</scope>
    <source>
        <strain evidence="3">NBRC 110045</strain>
    </source>
</reference>
<dbReference type="Pfam" id="PF00425">
    <property type="entry name" value="Chorismate_bind"/>
    <property type="match status" value="1"/>
</dbReference>
<dbReference type="NCBIfam" id="TIGR00553">
    <property type="entry name" value="pabB"/>
    <property type="match status" value="1"/>
</dbReference>
<dbReference type="InterPro" id="IPR043132">
    <property type="entry name" value="BCAT-like_C"/>
</dbReference>
<dbReference type="InterPro" id="IPR019999">
    <property type="entry name" value="Anth_synth_I-like"/>
</dbReference>
<dbReference type="Gene3D" id="3.60.120.10">
    <property type="entry name" value="Anthranilate synthase"/>
    <property type="match status" value="1"/>
</dbReference>
<evidence type="ECO:0000256" key="1">
    <source>
        <dbReference type="ARBA" id="ARBA00014472"/>
    </source>
</evidence>
<dbReference type="AlphaFoldDB" id="A0AA52EIE6"/>
<dbReference type="SUPFAM" id="SSF56752">
    <property type="entry name" value="D-aminoacid aminotransferase-like PLP-dependent enzymes"/>
    <property type="match status" value="1"/>
</dbReference>
<dbReference type="Pfam" id="PF01063">
    <property type="entry name" value="Aminotran_4"/>
    <property type="match status" value="1"/>
</dbReference>
<dbReference type="PANTHER" id="PTHR11236">
    <property type="entry name" value="AMINOBENZOATE/ANTHRANILATE SYNTHASE"/>
    <property type="match status" value="1"/>
</dbReference>
<dbReference type="GO" id="GO:0009396">
    <property type="term" value="P:folic acid-containing compound biosynthetic process"/>
    <property type="evidence" value="ECO:0007669"/>
    <property type="project" value="InterPro"/>
</dbReference>
<gene>
    <name evidence="3" type="primary">pabB</name>
    <name evidence="3" type="ORF">QGN29_00695</name>
</gene>
<evidence type="ECO:0000313" key="3">
    <source>
        <dbReference type="EMBL" id="WND02879.1"/>
    </source>
</evidence>
<dbReference type="PANTHER" id="PTHR11236:SF50">
    <property type="entry name" value="AMINODEOXYCHORISMATE SYNTHASE COMPONENT 1"/>
    <property type="match status" value="1"/>
</dbReference>
<dbReference type="PRINTS" id="PR00095">
    <property type="entry name" value="ANTSNTHASEI"/>
</dbReference>
<dbReference type="InterPro" id="IPR005801">
    <property type="entry name" value="ADC_synthase"/>
</dbReference>
<organism evidence="3 4">
    <name type="scientific">Temperatibacter marinus</name>
    <dbReference type="NCBI Taxonomy" id="1456591"/>
    <lineage>
        <taxon>Bacteria</taxon>
        <taxon>Pseudomonadati</taxon>
        <taxon>Pseudomonadota</taxon>
        <taxon>Alphaproteobacteria</taxon>
        <taxon>Kordiimonadales</taxon>
        <taxon>Temperatibacteraceae</taxon>
        <taxon>Temperatibacter</taxon>
    </lineage>
</organism>
<sequence length="642" mass="71398">MKDQILRHPPFVLLDDSQPAQTAGMSSLFHSPDRLIIAQSVADIDAALKEIDSALATGFHVAGYIAYEAAAAFEEKLSHIADQSTAPLIWMMVTKHRELLPQKEIEDLLKESDLESKKTYSLQIAENSNEDQTYLSALKKVSDYIHAGDVYQINYTFPLEITLKGDRLALYRALRQSQPVPYGAYIDTGELSVLSFSPELFVARRDNQLSSRPMKGTIRRGKTLEEDQHLQNSLISDEKSQAENLMIVDLIRNDFSRIAKPHSVSVPKLFETEVYKTVIQMTSEVQADVDKSLTPSSMIKALFPCGSVTGAPKVRAMEIIHELENGPRNVYCGAIGHFSPASGKSPLDWTLNVPIRTLTLDKTGKGSFHIGSGVVADSAAEQEYEECLLKGKFLTELHASRQHAPALFETMGFDSHSLSQADQDENMPRSSFIMNFDLHMRRLHKSATYFGYPYDKATIDAQLDMHLKAIPLSSGIHRIKLIMDFSGKISIQSSVLDKETNPNLEPNSSRGKIAFASHNLYSGDYYLYHKTTRRDQYDRDFEQAQKLGLEDIIYLNERGEVCEGAISSLFIKASKSDTILLTPALTSGLLPGILRASLIANGLAEEATLTKKQIEDADQIFIGNSLRGLRRVKICTASNGMV</sequence>
<dbReference type="Proteomes" id="UP001268683">
    <property type="component" value="Chromosome"/>
</dbReference>
<feature type="domain" description="Chorismate-utilising enzyme C-terminal" evidence="2">
    <location>
        <begin position="131"/>
        <end position="390"/>
    </location>
</feature>
<dbReference type="GO" id="GO:0000162">
    <property type="term" value="P:L-tryptophan biosynthetic process"/>
    <property type="evidence" value="ECO:0007669"/>
    <property type="project" value="TreeGrafter"/>
</dbReference>
<dbReference type="RefSeq" id="WP_310798718.1">
    <property type="nucleotide sequence ID" value="NZ_CP123872.1"/>
</dbReference>
<keyword evidence="4" id="KW-1185">Reference proteome</keyword>